<dbReference type="AlphaFoldDB" id="A0A1H2M4X3"/>
<evidence type="ECO:0000313" key="1">
    <source>
        <dbReference type="EMBL" id="SDU87546.1"/>
    </source>
</evidence>
<reference evidence="1 2" key="1">
    <citation type="submission" date="2016-10" db="EMBL/GenBank/DDBJ databases">
        <authorList>
            <person name="de Groot N.N."/>
        </authorList>
    </citation>
    <scope>NUCLEOTIDE SEQUENCE [LARGE SCALE GENOMIC DNA]</scope>
    <source>
        <strain evidence="1 2">DSM 44215</strain>
    </source>
</reference>
<proteinExistence type="predicted"/>
<name>A0A1H2M4X3_9ACTN</name>
<evidence type="ECO:0000313" key="2">
    <source>
        <dbReference type="Proteomes" id="UP000183180"/>
    </source>
</evidence>
<dbReference type="Proteomes" id="UP000183180">
    <property type="component" value="Unassembled WGS sequence"/>
</dbReference>
<accession>A0A1H2M4X3</accession>
<sequence>MKLFRQRLLQAPDKPLVVMNMIELEARRIRGSASVRRSPAPG</sequence>
<organism evidence="1 2">
    <name type="scientific">Gordonia westfalica</name>
    <dbReference type="NCBI Taxonomy" id="158898"/>
    <lineage>
        <taxon>Bacteria</taxon>
        <taxon>Bacillati</taxon>
        <taxon>Actinomycetota</taxon>
        <taxon>Actinomycetes</taxon>
        <taxon>Mycobacteriales</taxon>
        <taxon>Gordoniaceae</taxon>
        <taxon>Gordonia</taxon>
    </lineage>
</organism>
<gene>
    <name evidence="1" type="ORF">SAMN04488548_13838</name>
</gene>
<dbReference type="STRING" id="158898.SAMN04488548_13838"/>
<protein>
    <submittedName>
        <fullName evidence="1">Uncharacterized protein</fullName>
    </submittedName>
</protein>
<dbReference type="EMBL" id="FNLM01000038">
    <property type="protein sequence ID" value="SDU87546.1"/>
    <property type="molecule type" value="Genomic_DNA"/>
</dbReference>